<keyword evidence="2" id="KW-1185">Reference proteome</keyword>
<dbReference type="Proteomes" id="UP001152607">
    <property type="component" value="Unassembled WGS sequence"/>
</dbReference>
<comment type="caution">
    <text evidence="1">The sequence shown here is derived from an EMBL/GenBank/DDBJ whole genome shotgun (WGS) entry which is preliminary data.</text>
</comment>
<dbReference type="AlphaFoldDB" id="A0A9W4U9Z5"/>
<evidence type="ECO:0000313" key="2">
    <source>
        <dbReference type="Proteomes" id="UP001152607"/>
    </source>
</evidence>
<gene>
    <name evidence="1" type="ORF">PDIGIT_LOCUS5220</name>
</gene>
<proteinExistence type="predicted"/>
<protein>
    <submittedName>
        <fullName evidence="1">Uncharacterized protein</fullName>
    </submittedName>
</protein>
<reference evidence="1" key="1">
    <citation type="submission" date="2023-01" db="EMBL/GenBank/DDBJ databases">
        <authorList>
            <person name="Van Ghelder C."/>
            <person name="Rancurel C."/>
        </authorList>
    </citation>
    <scope>NUCLEOTIDE SEQUENCE</scope>
    <source>
        <strain evidence="1">CNCM I-4278</strain>
    </source>
</reference>
<organism evidence="1 2">
    <name type="scientific">Periconia digitata</name>
    <dbReference type="NCBI Taxonomy" id="1303443"/>
    <lineage>
        <taxon>Eukaryota</taxon>
        <taxon>Fungi</taxon>
        <taxon>Dikarya</taxon>
        <taxon>Ascomycota</taxon>
        <taxon>Pezizomycotina</taxon>
        <taxon>Dothideomycetes</taxon>
        <taxon>Pleosporomycetidae</taxon>
        <taxon>Pleosporales</taxon>
        <taxon>Massarineae</taxon>
        <taxon>Periconiaceae</taxon>
        <taxon>Periconia</taxon>
    </lineage>
</organism>
<accession>A0A9W4U9Z5</accession>
<evidence type="ECO:0000313" key="1">
    <source>
        <dbReference type="EMBL" id="CAI6332189.1"/>
    </source>
</evidence>
<dbReference type="EMBL" id="CAOQHR010000003">
    <property type="protein sequence ID" value="CAI6332189.1"/>
    <property type="molecule type" value="Genomic_DNA"/>
</dbReference>
<name>A0A9W4U9Z5_9PLEO</name>
<sequence>MSIHKSSGQIDHVYPASSFDLSVIDFPGCFRCPFLPSWNMSLYLIPEYLCYFYCLGSANTIYGMSTSSDIFNPVSDVIEGEDSGEKSLLVVAIGVIQS</sequence>